<evidence type="ECO:0000256" key="1">
    <source>
        <dbReference type="SAM" id="MobiDB-lite"/>
    </source>
</evidence>
<gene>
    <name evidence="2" type="ORF">R1sor_012141</name>
</gene>
<feature type="region of interest" description="Disordered" evidence="1">
    <location>
        <begin position="44"/>
        <end position="66"/>
    </location>
</feature>
<reference evidence="2 3" key="1">
    <citation type="submission" date="2024-09" db="EMBL/GenBank/DDBJ databases">
        <title>Chromosome-scale assembly of Riccia sorocarpa.</title>
        <authorList>
            <person name="Paukszto L."/>
        </authorList>
    </citation>
    <scope>NUCLEOTIDE SEQUENCE [LARGE SCALE GENOMIC DNA]</scope>
    <source>
        <strain evidence="2">LP-2024</strain>
        <tissue evidence="2">Aerial parts of the thallus</tissue>
    </source>
</reference>
<dbReference type="Proteomes" id="UP001633002">
    <property type="component" value="Unassembled WGS sequence"/>
</dbReference>
<dbReference type="AlphaFoldDB" id="A0ABD3I6J8"/>
<organism evidence="2 3">
    <name type="scientific">Riccia sorocarpa</name>
    <dbReference type="NCBI Taxonomy" id="122646"/>
    <lineage>
        <taxon>Eukaryota</taxon>
        <taxon>Viridiplantae</taxon>
        <taxon>Streptophyta</taxon>
        <taxon>Embryophyta</taxon>
        <taxon>Marchantiophyta</taxon>
        <taxon>Marchantiopsida</taxon>
        <taxon>Marchantiidae</taxon>
        <taxon>Marchantiales</taxon>
        <taxon>Ricciaceae</taxon>
        <taxon>Riccia</taxon>
    </lineage>
</organism>
<evidence type="ECO:0000313" key="2">
    <source>
        <dbReference type="EMBL" id="KAL3698065.1"/>
    </source>
</evidence>
<dbReference type="EMBL" id="JBJQOH010000002">
    <property type="protein sequence ID" value="KAL3698065.1"/>
    <property type="molecule type" value="Genomic_DNA"/>
</dbReference>
<comment type="caution">
    <text evidence="2">The sequence shown here is derived from an EMBL/GenBank/DDBJ whole genome shotgun (WGS) entry which is preliminary data.</text>
</comment>
<sequence length="109" mass="12696">MRVSLMETPGVLQKAEERWREHPTWARDPRKKWALALGRLRQLATHGRAQQARRGGGRNDGETLTDDEDILKEVHCNYSRLYDKEPEGAEVRQLRQETLLLMDKTLTSE</sequence>
<name>A0ABD3I6J8_9MARC</name>
<protein>
    <submittedName>
        <fullName evidence="2">Uncharacterized protein</fullName>
    </submittedName>
</protein>
<proteinExistence type="predicted"/>
<evidence type="ECO:0000313" key="3">
    <source>
        <dbReference type="Proteomes" id="UP001633002"/>
    </source>
</evidence>
<keyword evidence="3" id="KW-1185">Reference proteome</keyword>
<accession>A0ABD3I6J8</accession>